<gene>
    <name evidence="1" type="ORF">B7P43_G10548</name>
</gene>
<dbReference type="AlphaFoldDB" id="A0A2J7PRZ9"/>
<dbReference type="EMBL" id="NEVH01021941">
    <property type="protein sequence ID" value="PNF19099.1"/>
    <property type="molecule type" value="Genomic_DNA"/>
</dbReference>
<sequence length="85" mass="9310">MGCYLEDYRARVGAWAGRFTWRGGPRRGDAVAGVLGIKFVDPNCWTEGGDFARDGLHLIGRGKRRLGHLYARVSGLDVEASTVSK</sequence>
<keyword evidence="2" id="KW-1185">Reference proteome</keyword>
<name>A0A2J7PRZ9_9NEOP</name>
<dbReference type="Proteomes" id="UP000235965">
    <property type="component" value="Unassembled WGS sequence"/>
</dbReference>
<comment type="caution">
    <text evidence="1">The sequence shown here is derived from an EMBL/GenBank/DDBJ whole genome shotgun (WGS) entry which is preliminary data.</text>
</comment>
<evidence type="ECO:0000313" key="2">
    <source>
        <dbReference type="Proteomes" id="UP000235965"/>
    </source>
</evidence>
<reference evidence="1 2" key="1">
    <citation type="submission" date="2017-12" db="EMBL/GenBank/DDBJ databases">
        <title>Hemimetabolous genomes reveal molecular basis of termite eusociality.</title>
        <authorList>
            <person name="Harrison M.C."/>
            <person name="Jongepier E."/>
            <person name="Robertson H.M."/>
            <person name="Arning N."/>
            <person name="Bitard-Feildel T."/>
            <person name="Chao H."/>
            <person name="Childers C.P."/>
            <person name="Dinh H."/>
            <person name="Doddapaneni H."/>
            <person name="Dugan S."/>
            <person name="Gowin J."/>
            <person name="Greiner C."/>
            <person name="Han Y."/>
            <person name="Hu H."/>
            <person name="Hughes D.S.T."/>
            <person name="Huylmans A.-K."/>
            <person name="Kemena C."/>
            <person name="Kremer L.P.M."/>
            <person name="Lee S.L."/>
            <person name="Lopez-Ezquerra A."/>
            <person name="Mallet L."/>
            <person name="Monroy-Kuhn J.M."/>
            <person name="Moser A."/>
            <person name="Murali S.C."/>
            <person name="Muzny D.M."/>
            <person name="Otani S."/>
            <person name="Piulachs M.-D."/>
            <person name="Poelchau M."/>
            <person name="Qu J."/>
            <person name="Schaub F."/>
            <person name="Wada-Katsumata A."/>
            <person name="Worley K.C."/>
            <person name="Xie Q."/>
            <person name="Ylla G."/>
            <person name="Poulsen M."/>
            <person name="Gibbs R.A."/>
            <person name="Schal C."/>
            <person name="Richards S."/>
            <person name="Belles X."/>
            <person name="Korb J."/>
            <person name="Bornberg-Bauer E."/>
        </authorList>
    </citation>
    <scope>NUCLEOTIDE SEQUENCE [LARGE SCALE GENOMIC DNA]</scope>
    <source>
        <tissue evidence="1">Whole body</tissue>
    </source>
</reference>
<protein>
    <submittedName>
        <fullName evidence="1">Uncharacterized protein</fullName>
    </submittedName>
</protein>
<dbReference type="InParanoid" id="A0A2J7PRZ9"/>
<evidence type="ECO:0000313" key="1">
    <source>
        <dbReference type="EMBL" id="PNF19099.1"/>
    </source>
</evidence>
<accession>A0A2J7PRZ9</accession>
<proteinExistence type="predicted"/>
<organism evidence="1 2">
    <name type="scientific">Cryptotermes secundus</name>
    <dbReference type="NCBI Taxonomy" id="105785"/>
    <lineage>
        <taxon>Eukaryota</taxon>
        <taxon>Metazoa</taxon>
        <taxon>Ecdysozoa</taxon>
        <taxon>Arthropoda</taxon>
        <taxon>Hexapoda</taxon>
        <taxon>Insecta</taxon>
        <taxon>Pterygota</taxon>
        <taxon>Neoptera</taxon>
        <taxon>Polyneoptera</taxon>
        <taxon>Dictyoptera</taxon>
        <taxon>Blattodea</taxon>
        <taxon>Blattoidea</taxon>
        <taxon>Termitoidae</taxon>
        <taxon>Kalotermitidae</taxon>
        <taxon>Cryptotermitinae</taxon>
        <taxon>Cryptotermes</taxon>
    </lineage>
</organism>